<dbReference type="NCBIfam" id="TIGR00257">
    <property type="entry name" value="IMPACT_YIGZ"/>
    <property type="match status" value="1"/>
</dbReference>
<dbReference type="InterPro" id="IPR015796">
    <property type="entry name" value="Impact_YigZ-like"/>
</dbReference>
<evidence type="ECO:0000259" key="3">
    <source>
        <dbReference type="Pfam" id="PF09186"/>
    </source>
</evidence>
<dbReference type="PANTHER" id="PTHR16301">
    <property type="entry name" value="IMPACT-RELATED"/>
    <property type="match status" value="1"/>
</dbReference>
<dbReference type="Proteomes" id="UP000824264">
    <property type="component" value="Unassembled WGS sequence"/>
</dbReference>
<dbReference type="GO" id="GO:0005737">
    <property type="term" value="C:cytoplasm"/>
    <property type="evidence" value="ECO:0007669"/>
    <property type="project" value="TreeGrafter"/>
</dbReference>
<feature type="domain" description="UPF0029" evidence="3">
    <location>
        <begin position="146"/>
        <end position="200"/>
    </location>
</feature>
<reference evidence="4" key="2">
    <citation type="submission" date="2021-04" db="EMBL/GenBank/DDBJ databases">
        <authorList>
            <person name="Gilroy R."/>
        </authorList>
    </citation>
    <scope>NUCLEOTIDE SEQUENCE</scope>
    <source>
        <strain evidence="4">ChiSxjej5B17-1746</strain>
    </source>
</reference>
<dbReference type="EMBL" id="DXGI01000372">
    <property type="protein sequence ID" value="HIW79436.1"/>
    <property type="molecule type" value="Genomic_DNA"/>
</dbReference>
<dbReference type="InterPro" id="IPR020569">
    <property type="entry name" value="UPF0029_Impact_CS"/>
</dbReference>
<dbReference type="AlphaFoldDB" id="A0A9D1R3H5"/>
<dbReference type="InterPro" id="IPR015269">
    <property type="entry name" value="UPF0029_Impact_C"/>
</dbReference>
<evidence type="ECO:0000313" key="4">
    <source>
        <dbReference type="EMBL" id="HIW79436.1"/>
    </source>
</evidence>
<evidence type="ECO:0000259" key="2">
    <source>
        <dbReference type="Pfam" id="PF01205"/>
    </source>
</evidence>
<evidence type="ECO:0000256" key="1">
    <source>
        <dbReference type="ARBA" id="ARBA00007665"/>
    </source>
</evidence>
<dbReference type="PROSITE" id="PS00910">
    <property type="entry name" value="UPF0029"/>
    <property type="match status" value="1"/>
</dbReference>
<dbReference type="Pfam" id="PF01205">
    <property type="entry name" value="Impact_N"/>
    <property type="match status" value="1"/>
</dbReference>
<dbReference type="InterPro" id="IPR023582">
    <property type="entry name" value="Impact"/>
</dbReference>
<dbReference type="InterPro" id="IPR035647">
    <property type="entry name" value="EFG_III/V"/>
</dbReference>
<gene>
    <name evidence="4" type="ORF">H9874_09890</name>
</gene>
<organism evidence="4 5">
    <name type="scientific">Candidatus Bilophila faecipullorum</name>
    <dbReference type="NCBI Taxonomy" id="2838482"/>
    <lineage>
        <taxon>Bacteria</taxon>
        <taxon>Pseudomonadati</taxon>
        <taxon>Thermodesulfobacteriota</taxon>
        <taxon>Desulfovibrionia</taxon>
        <taxon>Desulfovibrionales</taxon>
        <taxon>Desulfovibrionaceae</taxon>
        <taxon>Bilophila</taxon>
    </lineage>
</organism>
<dbReference type="Gene3D" id="3.30.70.240">
    <property type="match status" value="1"/>
</dbReference>
<name>A0A9D1R3H5_9BACT</name>
<dbReference type="PANTHER" id="PTHR16301:SF20">
    <property type="entry name" value="IMPACT FAMILY MEMBER YIGZ"/>
    <property type="match status" value="1"/>
</dbReference>
<reference evidence="4" key="1">
    <citation type="journal article" date="2021" name="PeerJ">
        <title>Extensive microbial diversity within the chicken gut microbiome revealed by metagenomics and culture.</title>
        <authorList>
            <person name="Gilroy R."/>
            <person name="Ravi A."/>
            <person name="Getino M."/>
            <person name="Pursley I."/>
            <person name="Horton D.L."/>
            <person name="Alikhan N.F."/>
            <person name="Baker D."/>
            <person name="Gharbi K."/>
            <person name="Hall N."/>
            <person name="Watson M."/>
            <person name="Adriaenssens E.M."/>
            <person name="Foster-Nyarko E."/>
            <person name="Jarju S."/>
            <person name="Secka A."/>
            <person name="Antonio M."/>
            <person name="Oren A."/>
            <person name="Chaudhuri R.R."/>
            <person name="La Ragione R."/>
            <person name="Hildebrand F."/>
            <person name="Pallen M.J."/>
        </authorList>
    </citation>
    <scope>NUCLEOTIDE SEQUENCE</scope>
    <source>
        <strain evidence="4">ChiSxjej5B17-1746</strain>
    </source>
</reference>
<comment type="caution">
    <text evidence="4">The sequence shown here is derived from an EMBL/GenBank/DDBJ whole genome shotgun (WGS) entry which is preliminary data.</text>
</comment>
<evidence type="ECO:0000313" key="5">
    <source>
        <dbReference type="Proteomes" id="UP000824264"/>
    </source>
</evidence>
<protein>
    <submittedName>
        <fullName evidence="4">YigZ family protein</fullName>
    </submittedName>
</protein>
<dbReference type="InterPro" id="IPR001498">
    <property type="entry name" value="Impact_N"/>
</dbReference>
<dbReference type="InterPro" id="IPR036956">
    <property type="entry name" value="Impact_N_sf"/>
</dbReference>
<comment type="similarity">
    <text evidence="1">Belongs to the IMPACT family.</text>
</comment>
<feature type="domain" description="Impact N-terminal" evidence="2">
    <location>
        <begin position="23"/>
        <end position="128"/>
    </location>
</feature>
<dbReference type="Pfam" id="PF09186">
    <property type="entry name" value="DUF1949"/>
    <property type="match status" value="1"/>
</dbReference>
<proteinExistence type="inferred from homology"/>
<dbReference type="InterPro" id="IPR020568">
    <property type="entry name" value="Ribosomal_Su5_D2-typ_SF"/>
</dbReference>
<dbReference type="SUPFAM" id="SSF54980">
    <property type="entry name" value="EF-G C-terminal domain-like"/>
    <property type="match status" value="1"/>
</dbReference>
<dbReference type="SUPFAM" id="SSF54211">
    <property type="entry name" value="Ribosomal protein S5 domain 2-like"/>
    <property type="match status" value="1"/>
</dbReference>
<sequence length="209" mass="22909">MSVSYRIPDLEPEALHRCEESIRRSRFIVSLAHTPNPETAKAFIERIKREFPDATHNCWAYAAGAPGATGQVGYSDDGEPHGTAGRPMLTMLLHGGVGELCAVVTRYFGGIKLGTGGLVRAYQGMVKAGLETLPTREHMIPARLEVILDYPHITVFRRLLPDYRATIAEEHFGVDAAYQLLLPEQNISALETALAELTDGAVLITRLDV</sequence>
<dbReference type="GO" id="GO:0006446">
    <property type="term" value="P:regulation of translational initiation"/>
    <property type="evidence" value="ECO:0007669"/>
    <property type="project" value="TreeGrafter"/>
</dbReference>
<accession>A0A9D1R3H5</accession>
<dbReference type="Gene3D" id="3.30.230.30">
    <property type="entry name" value="Impact, N-terminal domain"/>
    <property type="match status" value="1"/>
</dbReference>